<dbReference type="InterPro" id="IPR017039">
    <property type="entry name" value="Virul_fac_BrkB"/>
</dbReference>
<evidence type="ECO:0000313" key="7">
    <source>
        <dbReference type="EMBL" id="HIU42976.1"/>
    </source>
</evidence>
<comment type="caution">
    <text evidence="7">The sequence shown here is derived from an EMBL/GenBank/DDBJ whole genome shotgun (WGS) entry which is preliminary data.</text>
</comment>
<dbReference type="PIRSF" id="PIRSF035875">
    <property type="entry name" value="RNase_BN"/>
    <property type="match status" value="1"/>
</dbReference>
<dbReference type="PANTHER" id="PTHR30213:SF0">
    <property type="entry name" value="UPF0761 MEMBRANE PROTEIN YIHY"/>
    <property type="match status" value="1"/>
</dbReference>
<comment type="subcellular location">
    <subcellularLocation>
        <location evidence="1">Cell membrane</location>
        <topology evidence="1">Multi-pass membrane protein</topology>
    </subcellularLocation>
</comment>
<reference evidence="7" key="2">
    <citation type="journal article" date="2021" name="PeerJ">
        <title>Extensive microbial diversity within the chicken gut microbiome revealed by metagenomics and culture.</title>
        <authorList>
            <person name="Gilroy R."/>
            <person name="Ravi A."/>
            <person name="Getino M."/>
            <person name="Pursley I."/>
            <person name="Horton D.L."/>
            <person name="Alikhan N.F."/>
            <person name="Baker D."/>
            <person name="Gharbi K."/>
            <person name="Hall N."/>
            <person name="Watson M."/>
            <person name="Adriaenssens E.M."/>
            <person name="Foster-Nyarko E."/>
            <person name="Jarju S."/>
            <person name="Secka A."/>
            <person name="Antonio M."/>
            <person name="Oren A."/>
            <person name="Chaudhuri R.R."/>
            <person name="La Ragione R."/>
            <person name="Hildebrand F."/>
            <person name="Pallen M.J."/>
        </authorList>
    </citation>
    <scope>NUCLEOTIDE SEQUENCE</scope>
    <source>
        <strain evidence="7">CHK191-8634</strain>
    </source>
</reference>
<dbReference type="Proteomes" id="UP000824073">
    <property type="component" value="Unassembled WGS sequence"/>
</dbReference>
<gene>
    <name evidence="7" type="ORF">IAB67_01620</name>
</gene>
<proteinExistence type="predicted"/>
<evidence type="ECO:0000256" key="6">
    <source>
        <dbReference type="SAM" id="Phobius"/>
    </source>
</evidence>
<dbReference type="PANTHER" id="PTHR30213">
    <property type="entry name" value="INNER MEMBRANE PROTEIN YHJD"/>
    <property type="match status" value="1"/>
</dbReference>
<feature type="transmembrane region" description="Helical" evidence="6">
    <location>
        <begin position="233"/>
        <end position="257"/>
    </location>
</feature>
<keyword evidence="3 6" id="KW-0812">Transmembrane</keyword>
<evidence type="ECO:0000313" key="8">
    <source>
        <dbReference type="Proteomes" id="UP000824073"/>
    </source>
</evidence>
<dbReference type="Pfam" id="PF03631">
    <property type="entry name" value="Virul_fac_BrkB"/>
    <property type="match status" value="1"/>
</dbReference>
<keyword evidence="4 6" id="KW-1133">Transmembrane helix</keyword>
<reference evidence="7" key="1">
    <citation type="submission" date="2020-10" db="EMBL/GenBank/DDBJ databases">
        <authorList>
            <person name="Gilroy R."/>
        </authorList>
    </citation>
    <scope>NUCLEOTIDE SEQUENCE</scope>
    <source>
        <strain evidence="7">CHK191-8634</strain>
    </source>
</reference>
<protein>
    <submittedName>
        <fullName evidence="7">YihY/virulence factor BrkB family protein</fullName>
    </submittedName>
</protein>
<feature type="transmembrane region" description="Helical" evidence="6">
    <location>
        <begin position="206"/>
        <end position="227"/>
    </location>
</feature>
<dbReference type="GO" id="GO:0005886">
    <property type="term" value="C:plasma membrane"/>
    <property type="evidence" value="ECO:0007669"/>
    <property type="project" value="UniProtKB-SubCell"/>
</dbReference>
<evidence type="ECO:0000256" key="5">
    <source>
        <dbReference type="ARBA" id="ARBA00023136"/>
    </source>
</evidence>
<accession>A0A9D1IUG7</accession>
<dbReference type="AlphaFoldDB" id="A0A9D1IUG7"/>
<dbReference type="EMBL" id="DVMR01000015">
    <property type="protein sequence ID" value="HIU42976.1"/>
    <property type="molecule type" value="Genomic_DNA"/>
</dbReference>
<feature type="transmembrane region" description="Helical" evidence="6">
    <location>
        <begin position="29"/>
        <end position="53"/>
    </location>
</feature>
<feature type="transmembrane region" description="Helical" evidence="6">
    <location>
        <begin position="89"/>
        <end position="109"/>
    </location>
</feature>
<keyword evidence="5 6" id="KW-0472">Membrane</keyword>
<keyword evidence="2" id="KW-1003">Cell membrane</keyword>
<sequence length="289" mass="32340">MGRSRLFLIIRELITRIFQDNVTRSAAELAYYLLFSLFPLLIFVNALIGVFQFDINALLEELEVLLPSEVMNIIVDYVGYTASLRSQTLVYAGVVLGVWSISRSVSSLLRAISQAYRVQRRGWLSRVLPVILTVALMVSVFLLLILLMISQTLLATVSRFIHLPGALIALWDLIKFLIGPAFIFFLLTGLYHVASQRQYRLTEAMPGALFSCVVWTAFSMGFSYYVSNFGRYSILYGSLGAIIILMLWLYATGVLVITGGELNHVLIEVKGKKQGGTKNEQENHRGSGL</sequence>
<organism evidence="7 8">
    <name type="scientific">Candidatus Ventrousia excrementavium</name>
    <dbReference type="NCBI Taxonomy" id="2840961"/>
    <lineage>
        <taxon>Bacteria</taxon>
        <taxon>Bacillati</taxon>
        <taxon>Bacillota</taxon>
        <taxon>Clostridia</taxon>
        <taxon>Eubacteriales</taxon>
        <taxon>Clostridiaceae</taxon>
        <taxon>Clostridiaceae incertae sedis</taxon>
        <taxon>Candidatus Ventrousia</taxon>
    </lineage>
</organism>
<evidence type="ECO:0000256" key="3">
    <source>
        <dbReference type="ARBA" id="ARBA00022692"/>
    </source>
</evidence>
<evidence type="ECO:0000256" key="2">
    <source>
        <dbReference type="ARBA" id="ARBA00022475"/>
    </source>
</evidence>
<feature type="transmembrane region" description="Helical" evidence="6">
    <location>
        <begin position="173"/>
        <end position="194"/>
    </location>
</feature>
<evidence type="ECO:0000256" key="4">
    <source>
        <dbReference type="ARBA" id="ARBA00022989"/>
    </source>
</evidence>
<feature type="transmembrane region" description="Helical" evidence="6">
    <location>
        <begin position="130"/>
        <end position="153"/>
    </location>
</feature>
<dbReference type="NCBIfam" id="TIGR00765">
    <property type="entry name" value="yihY_not_rbn"/>
    <property type="match status" value="1"/>
</dbReference>
<name>A0A9D1IUG7_9CLOT</name>
<evidence type="ECO:0000256" key="1">
    <source>
        <dbReference type="ARBA" id="ARBA00004651"/>
    </source>
</evidence>